<organism evidence="2 3">
    <name type="scientific">Halalkalibacter akibai (strain ATCC 43226 / DSM 21942 / CIP 109018 / JCM 9157 / 1139)</name>
    <name type="common">Bacillus akibai</name>
    <dbReference type="NCBI Taxonomy" id="1236973"/>
    <lineage>
        <taxon>Bacteria</taxon>
        <taxon>Bacillati</taxon>
        <taxon>Bacillota</taxon>
        <taxon>Bacilli</taxon>
        <taxon>Bacillales</taxon>
        <taxon>Bacillaceae</taxon>
        <taxon>Halalkalibacter</taxon>
    </lineage>
</organism>
<evidence type="ECO:0000313" key="2">
    <source>
        <dbReference type="EMBL" id="GAE34728.1"/>
    </source>
</evidence>
<dbReference type="EMBL" id="BAUV01000010">
    <property type="protein sequence ID" value="GAE34728.1"/>
    <property type="molecule type" value="Genomic_DNA"/>
</dbReference>
<dbReference type="Gene3D" id="3.40.50.1820">
    <property type="entry name" value="alpha/beta hydrolase"/>
    <property type="match status" value="1"/>
</dbReference>
<evidence type="ECO:0000259" key="1">
    <source>
        <dbReference type="Pfam" id="PF12146"/>
    </source>
</evidence>
<protein>
    <submittedName>
        <fullName evidence="2">Lysophospholipase</fullName>
    </submittedName>
</protein>
<dbReference type="InterPro" id="IPR029058">
    <property type="entry name" value="AB_hydrolase_fold"/>
</dbReference>
<dbReference type="InterPro" id="IPR022742">
    <property type="entry name" value="Hydrolase_4"/>
</dbReference>
<dbReference type="STRING" id="1236973.JCM9157_1805"/>
<gene>
    <name evidence="2" type="ORF">JCM9157_1805</name>
</gene>
<evidence type="ECO:0000313" key="3">
    <source>
        <dbReference type="Proteomes" id="UP000018896"/>
    </source>
</evidence>
<accession>W4QSW1</accession>
<dbReference type="eggNOG" id="COG2267">
    <property type="taxonomic scope" value="Bacteria"/>
</dbReference>
<proteinExistence type="predicted"/>
<dbReference type="Pfam" id="PF12146">
    <property type="entry name" value="Hydrolase_4"/>
    <property type="match status" value="1"/>
</dbReference>
<name>W4QSW1_HALA3</name>
<sequence>MSGTGGDPGFSGRVAKTVVASQLKIKGTQTPSPLLNQLFFGDFNKSVKSPETKFDWLTRDRDEVQKYIDDPFCGFIPTVGFFADLLEGLNTIHQDNEIAKIEKDLPFYFISGDQDPVGKKTKAVSRIINQYKKHGVKRIEYKFYKDGRHEMLNEINRQEVVNDIVNWLQKQLLY</sequence>
<dbReference type="RefSeq" id="WP_052013025.1">
    <property type="nucleotide sequence ID" value="NZ_BAUV01000010.1"/>
</dbReference>
<dbReference type="Proteomes" id="UP000018896">
    <property type="component" value="Unassembled WGS sequence"/>
</dbReference>
<dbReference type="SUPFAM" id="SSF53474">
    <property type="entry name" value="alpha/beta-Hydrolases"/>
    <property type="match status" value="1"/>
</dbReference>
<feature type="domain" description="Serine aminopeptidase S33" evidence="1">
    <location>
        <begin position="39"/>
        <end position="155"/>
    </location>
</feature>
<dbReference type="AlphaFoldDB" id="W4QSW1"/>
<keyword evidence="3" id="KW-1185">Reference proteome</keyword>
<reference evidence="2 3" key="1">
    <citation type="journal article" date="2014" name="Genome Announc.">
        <title>Draft Genome Sequences of Three Alkaliphilic Bacillus Strains, Bacillus wakoensis JCM 9140T, Bacillus akibai JCM 9157T, and Bacillus hemicellulosilyticus JCM 9152T.</title>
        <authorList>
            <person name="Yuki M."/>
            <person name="Oshima K."/>
            <person name="Suda W."/>
            <person name="Oshida Y."/>
            <person name="Kitamura K."/>
            <person name="Iida T."/>
            <person name="Hattori M."/>
            <person name="Ohkuma M."/>
        </authorList>
    </citation>
    <scope>NUCLEOTIDE SEQUENCE [LARGE SCALE GENOMIC DNA]</scope>
    <source>
        <strain evidence="2 3">JCM 9157</strain>
    </source>
</reference>
<comment type="caution">
    <text evidence="2">The sequence shown here is derived from an EMBL/GenBank/DDBJ whole genome shotgun (WGS) entry which is preliminary data.</text>
</comment>